<dbReference type="InterPro" id="IPR008775">
    <property type="entry name" value="Phytyl_CoA_dOase-like"/>
</dbReference>
<proteinExistence type="predicted"/>
<dbReference type="Pfam" id="PF05721">
    <property type="entry name" value="PhyH"/>
    <property type="match status" value="1"/>
</dbReference>
<dbReference type="PANTHER" id="PTHR20883">
    <property type="entry name" value="PHYTANOYL-COA DIOXYGENASE DOMAIN CONTAINING 1"/>
    <property type="match status" value="1"/>
</dbReference>
<dbReference type="GO" id="GO:0016491">
    <property type="term" value="F:oxidoreductase activity"/>
    <property type="evidence" value="ECO:0007669"/>
    <property type="project" value="UniProtKB-ARBA"/>
</dbReference>
<dbReference type="SUPFAM" id="SSF51197">
    <property type="entry name" value="Clavaminate synthase-like"/>
    <property type="match status" value="1"/>
</dbReference>
<evidence type="ECO:0008006" key="2">
    <source>
        <dbReference type="Google" id="ProtNLM"/>
    </source>
</evidence>
<name>A0A382CY06_9ZZZZ</name>
<reference evidence="1" key="1">
    <citation type="submission" date="2018-05" db="EMBL/GenBank/DDBJ databases">
        <authorList>
            <person name="Lanie J.A."/>
            <person name="Ng W.-L."/>
            <person name="Kazmierczak K.M."/>
            <person name="Andrzejewski T.M."/>
            <person name="Davidsen T.M."/>
            <person name="Wayne K.J."/>
            <person name="Tettelin H."/>
            <person name="Glass J.I."/>
            <person name="Rusch D."/>
            <person name="Podicherti R."/>
            <person name="Tsui H.-C.T."/>
            <person name="Winkler M.E."/>
        </authorList>
    </citation>
    <scope>NUCLEOTIDE SEQUENCE</scope>
</reference>
<feature type="non-terminal residue" evidence="1">
    <location>
        <position position="1"/>
    </location>
</feature>
<accession>A0A382CY06</accession>
<dbReference type="PANTHER" id="PTHR20883:SF48">
    <property type="entry name" value="ECTOINE DIOXYGENASE"/>
    <property type="match status" value="1"/>
</dbReference>
<evidence type="ECO:0000313" key="1">
    <source>
        <dbReference type="EMBL" id="SVB30739.1"/>
    </source>
</evidence>
<dbReference type="Gene3D" id="2.60.120.620">
    <property type="entry name" value="q2cbj1_9rhob like domain"/>
    <property type="match status" value="1"/>
</dbReference>
<dbReference type="EMBL" id="UINC01036567">
    <property type="protein sequence ID" value="SVB30739.1"/>
    <property type="molecule type" value="Genomic_DNA"/>
</dbReference>
<organism evidence="1">
    <name type="scientific">marine metagenome</name>
    <dbReference type="NCBI Taxonomy" id="408172"/>
    <lineage>
        <taxon>unclassified sequences</taxon>
        <taxon>metagenomes</taxon>
        <taxon>ecological metagenomes</taxon>
    </lineage>
</organism>
<dbReference type="GO" id="GO:0046872">
    <property type="term" value="F:metal ion binding"/>
    <property type="evidence" value="ECO:0007669"/>
    <property type="project" value="UniProtKB-ARBA"/>
</dbReference>
<dbReference type="AlphaFoldDB" id="A0A382CY06"/>
<protein>
    <recommendedName>
        <fullName evidence="2">Phytanoyl-CoA dioxygenase family protein</fullName>
    </recommendedName>
</protein>
<sequence>VTPFEQAVAELEIYGFTLIPDVLCHDEIRKYKDSLIRCAENAGEVGYANRNATALAVFNLPVLDPVFFPVIDHPVILPVLEHFLDRSLILGSLSSRIVRPGDGTQDFHSDIPGQMLNIKSPVMMNTVWMLDDFSPRNGGTRVVPGSHKSGMDGPPAGMAVPRYFQPESKAGSVLIFNGQCWHGSGTNSSGANRCALFAHYRKSMLMFQLDPHDRFPDEWFDRLNTRQRELLRMHHGLRAPHAADAHVR</sequence>
<gene>
    <name evidence="1" type="ORF">METZ01_LOCUS183593</name>
</gene>